<dbReference type="Gene3D" id="1.20.1280.50">
    <property type="match status" value="1"/>
</dbReference>
<evidence type="ECO:0000259" key="1">
    <source>
        <dbReference type="PROSITE" id="PS50181"/>
    </source>
</evidence>
<dbReference type="InterPro" id="IPR001810">
    <property type="entry name" value="F-box_dom"/>
</dbReference>
<dbReference type="InterPro" id="IPR036047">
    <property type="entry name" value="F-box-like_dom_sf"/>
</dbReference>
<protein>
    <recommendedName>
        <fullName evidence="1">F-box domain-containing protein</fullName>
    </recommendedName>
</protein>
<evidence type="ECO:0000313" key="3">
    <source>
        <dbReference type="Proteomes" id="UP001370758"/>
    </source>
</evidence>
<feature type="domain" description="F-box" evidence="1">
    <location>
        <begin position="1"/>
        <end position="51"/>
    </location>
</feature>
<dbReference type="SMART" id="SM00256">
    <property type="entry name" value="FBOX"/>
    <property type="match status" value="1"/>
</dbReference>
<dbReference type="CDD" id="cd09917">
    <property type="entry name" value="F-box_SF"/>
    <property type="match status" value="1"/>
</dbReference>
<evidence type="ECO:0000313" key="2">
    <source>
        <dbReference type="EMBL" id="KAK6505799.1"/>
    </source>
</evidence>
<gene>
    <name evidence="2" type="ORF">TWF481_007690</name>
</gene>
<keyword evidence="3" id="KW-1185">Reference proteome</keyword>
<accession>A0AAV9WEG8</accession>
<dbReference type="AlphaFoldDB" id="A0AAV9WEG8"/>
<dbReference type="Proteomes" id="UP001370758">
    <property type="component" value="Unassembled WGS sequence"/>
</dbReference>
<reference evidence="2 3" key="1">
    <citation type="submission" date="2023-08" db="EMBL/GenBank/DDBJ databases">
        <authorList>
            <person name="Palmer J.M."/>
        </authorList>
    </citation>
    <scope>NUCLEOTIDE SEQUENCE [LARGE SCALE GENOMIC DNA]</scope>
    <source>
        <strain evidence="2 3">TWF481</strain>
    </source>
</reference>
<proteinExistence type="predicted"/>
<comment type="caution">
    <text evidence="2">The sequence shown here is derived from an EMBL/GenBank/DDBJ whole genome shotgun (WGS) entry which is preliminary data.</text>
</comment>
<dbReference type="EMBL" id="JAVHJL010000004">
    <property type="protein sequence ID" value="KAK6505799.1"/>
    <property type="molecule type" value="Genomic_DNA"/>
</dbReference>
<sequence length="296" mass="32979">MNILSLPVELQSEILSHLPWHDHFLASTVCTLWNSILQRHSFRTKRHYDHTVPAEWPIADHPHPVYDAPTPRVLSNLYTPTDAPNTHVLLEMGVLMFEITASGETTIFMKIPREHIPAGGSLATNHEVTRTDQGDVESAQYAELWGALVPEENAVIDIGSSPLLSSDKLVFSIRESDSEEGVDTSSLRLPGLPDGDRKLAFRIWDWNRANSQFQAFATVPSGLAINDPQWCLKQWDWPRGSPAELVGVVKEHLRTHVWCNSGVLKCFVQVEGFNMYGDAPGETINITIAAFPRAAA</sequence>
<name>A0AAV9WEG8_9PEZI</name>
<dbReference type="PROSITE" id="PS50181">
    <property type="entry name" value="FBOX"/>
    <property type="match status" value="1"/>
</dbReference>
<dbReference type="Pfam" id="PF00646">
    <property type="entry name" value="F-box"/>
    <property type="match status" value="1"/>
</dbReference>
<organism evidence="2 3">
    <name type="scientific">Arthrobotrys musiformis</name>
    <dbReference type="NCBI Taxonomy" id="47236"/>
    <lineage>
        <taxon>Eukaryota</taxon>
        <taxon>Fungi</taxon>
        <taxon>Dikarya</taxon>
        <taxon>Ascomycota</taxon>
        <taxon>Pezizomycotina</taxon>
        <taxon>Orbiliomycetes</taxon>
        <taxon>Orbiliales</taxon>
        <taxon>Orbiliaceae</taxon>
        <taxon>Arthrobotrys</taxon>
    </lineage>
</organism>
<dbReference type="SUPFAM" id="SSF81383">
    <property type="entry name" value="F-box domain"/>
    <property type="match status" value="1"/>
</dbReference>